<feature type="region of interest" description="Disordered" evidence="1">
    <location>
        <begin position="188"/>
        <end position="241"/>
    </location>
</feature>
<dbReference type="Proteomes" id="UP000799439">
    <property type="component" value="Unassembled WGS sequence"/>
</dbReference>
<feature type="compositionally biased region" description="Basic and acidic residues" evidence="1">
    <location>
        <begin position="446"/>
        <end position="455"/>
    </location>
</feature>
<feature type="compositionally biased region" description="Basic residues" evidence="1">
    <location>
        <begin position="436"/>
        <end position="445"/>
    </location>
</feature>
<feature type="region of interest" description="Disordered" evidence="1">
    <location>
        <begin position="274"/>
        <end position="455"/>
    </location>
</feature>
<feature type="compositionally biased region" description="Basic residues" evidence="1">
    <location>
        <begin position="353"/>
        <end position="364"/>
    </location>
</feature>
<feature type="compositionally biased region" description="Low complexity" evidence="1">
    <location>
        <begin position="254"/>
        <end position="266"/>
    </location>
</feature>
<keyword evidence="4" id="KW-1185">Reference proteome</keyword>
<sequence>MAKTFFVDWALWQKMVFILGCALFVTILAGLVKLWFVHWRVRKYAALEKIADRVNVIREKSIIRSLSTKKTRGPRKKSVRQNNVPASGMVEVPFGIRALESGTQVEDVWDSRPNSRETSRVDLYRQSNTSTADITRSQPHSLGARDSSGLTTNTESSINMTNEITPAEIPSSERDSAAVLARGRYPPHSFLRYEGTKGHRTTNSFSRRRTSGLDSPQQSTSASTFLSTASNPGSDSEGGGLEYHLRLDRRNGQSQPSSIRSSSTDSIYAMQQRRISQSAETGQILPRLRTERVGSESSLDGSPMDRPRRERRMSFEADANGEDSDSKHFATPSIKATKKSSSVNDDHSSNDRRSRKPKRLRKRSSPAATPPETPTTASSPGFSVSRRRSSEILRQVNPGFAVLKPGSVETSPAPTPMDENNTSRRRSSSTESGISRKGRKLQKKRMRDDERGRSQ</sequence>
<dbReference type="PANTHER" id="PTHR40623:SF2">
    <property type="entry name" value="INTEGRAL MEMBRANE PROTEIN"/>
    <property type="match status" value="1"/>
</dbReference>
<evidence type="ECO:0000313" key="4">
    <source>
        <dbReference type="Proteomes" id="UP000799439"/>
    </source>
</evidence>
<feature type="region of interest" description="Disordered" evidence="1">
    <location>
        <begin position="105"/>
        <end position="176"/>
    </location>
</feature>
<feature type="compositionally biased region" description="Polar residues" evidence="1">
    <location>
        <begin position="125"/>
        <end position="140"/>
    </location>
</feature>
<proteinExistence type="predicted"/>
<evidence type="ECO:0000256" key="1">
    <source>
        <dbReference type="SAM" id="MobiDB-lite"/>
    </source>
</evidence>
<protein>
    <submittedName>
        <fullName evidence="3">Uncharacterized protein</fullName>
    </submittedName>
</protein>
<feature type="transmembrane region" description="Helical" evidence="2">
    <location>
        <begin position="15"/>
        <end position="36"/>
    </location>
</feature>
<keyword evidence="2" id="KW-0472">Membrane</keyword>
<organism evidence="3 4">
    <name type="scientific">Myriangium duriaei CBS 260.36</name>
    <dbReference type="NCBI Taxonomy" id="1168546"/>
    <lineage>
        <taxon>Eukaryota</taxon>
        <taxon>Fungi</taxon>
        <taxon>Dikarya</taxon>
        <taxon>Ascomycota</taxon>
        <taxon>Pezizomycotina</taxon>
        <taxon>Dothideomycetes</taxon>
        <taxon>Dothideomycetidae</taxon>
        <taxon>Myriangiales</taxon>
        <taxon>Myriangiaceae</taxon>
        <taxon>Myriangium</taxon>
    </lineage>
</organism>
<comment type="caution">
    <text evidence="3">The sequence shown here is derived from an EMBL/GenBank/DDBJ whole genome shotgun (WGS) entry which is preliminary data.</text>
</comment>
<evidence type="ECO:0000313" key="3">
    <source>
        <dbReference type="EMBL" id="KAF2154880.1"/>
    </source>
</evidence>
<name>A0A9P4J6B1_9PEZI</name>
<feature type="compositionally biased region" description="Basic and acidic residues" evidence="1">
    <location>
        <begin position="303"/>
        <end position="315"/>
    </location>
</feature>
<keyword evidence="2" id="KW-0812">Transmembrane</keyword>
<dbReference type="EMBL" id="ML996083">
    <property type="protein sequence ID" value="KAF2154880.1"/>
    <property type="molecule type" value="Genomic_DNA"/>
</dbReference>
<gene>
    <name evidence="3" type="ORF">K461DRAFT_103765</name>
</gene>
<feature type="region of interest" description="Disordered" evidence="1">
    <location>
        <begin position="249"/>
        <end position="268"/>
    </location>
</feature>
<dbReference type="PANTHER" id="PTHR40623">
    <property type="entry name" value="INTEGRAL MEMBRANE PROTEIN"/>
    <property type="match status" value="1"/>
</dbReference>
<reference evidence="3" key="1">
    <citation type="journal article" date="2020" name="Stud. Mycol.">
        <title>101 Dothideomycetes genomes: a test case for predicting lifestyles and emergence of pathogens.</title>
        <authorList>
            <person name="Haridas S."/>
            <person name="Albert R."/>
            <person name="Binder M."/>
            <person name="Bloem J."/>
            <person name="Labutti K."/>
            <person name="Salamov A."/>
            <person name="Andreopoulos B."/>
            <person name="Baker S."/>
            <person name="Barry K."/>
            <person name="Bills G."/>
            <person name="Bluhm B."/>
            <person name="Cannon C."/>
            <person name="Castanera R."/>
            <person name="Culley D."/>
            <person name="Daum C."/>
            <person name="Ezra D."/>
            <person name="Gonzalez J."/>
            <person name="Henrissat B."/>
            <person name="Kuo A."/>
            <person name="Liang C."/>
            <person name="Lipzen A."/>
            <person name="Lutzoni F."/>
            <person name="Magnuson J."/>
            <person name="Mondo S."/>
            <person name="Nolan M."/>
            <person name="Ohm R."/>
            <person name="Pangilinan J."/>
            <person name="Park H.-J."/>
            <person name="Ramirez L."/>
            <person name="Alfaro M."/>
            <person name="Sun H."/>
            <person name="Tritt A."/>
            <person name="Yoshinaga Y."/>
            <person name="Zwiers L.-H."/>
            <person name="Turgeon B."/>
            <person name="Goodwin S."/>
            <person name="Spatafora J."/>
            <person name="Crous P."/>
            <person name="Grigoriev I."/>
        </authorList>
    </citation>
    <scope>NUCLEOTIDE SEQUENCE</scope>
    <source>
        <strain evidence="3">CBS 260.36</strain>
    </source>
</reference>
<evidence type="ECO:0000256" key="2">
    <source>
        <dbReference type="SAM" id="Phobius"/>
    </source>
</evidence>
<dbReference type="AlphaFoldDB" id="A0A9P4J6B1"/>
<dbReference type="OrthoDB" id="5426165at2759"/>
<feature type="compositionally biased region" description="Polar residues" evidence="1">
    <location>
        <begin position="148"/>
        <end position="164"/>
    </location>
</feature>
<keyword evidence="2" id="KW-1133">Transmembrane helix</keyword>
<feature type="compositionally biased region" description="Low complexity" evidence="1">
    <location>
        <begin position="219"/>
        <end position="230"/>
    </location>
</feature>
<accession>A0A9P4J6B1</accession>
<feature type="compositionally biased region" description="Basic and acidic residues" evidence="1">
    <location>
        <begin position="109"/>
        <end position="123"/>
    </location>
</feature>